<evidence type="ECO:0000313" key="8">
    <source>
        <dbReference type="EMBL" id="QAY73329.1"/>
    </source>
</evidence>
<dbReference type="CDD" id="cd01166">
    <property type="entry name" value="KdgK"/>
    <property type="match status" value="1"/>
</dbReference>
<dbReference type="EMBL" id="CP035491">
    <property type="protein sequence ID" value="QAY73329.1"/>
    <property type="molecule type" value="Genomic_DNA"/>
</dbReference>
<dbReference type="PRINTS" id="PR00990">
    <property type="entry name" value="RIBOKINASE"/>
</dbReference>
<name>A0A4P6FFX1_9MICO</name>
<dbReference type="OrthoDB" id="9808601at2"/>
<dbReference type="AlphaFoldDB" id="A0A4P6FFX1"/>
<dbReference type="PANTHER" id="PTHR43085">
    <property type="entry name" value="HEXOKINASE FAMILY MEMBER"/>
    <property type="match status" value="1"/>
</dbReference>
<dbReference type="SUPFAM" id="SSF53613">
    <property type="entry name" value="Ribokinase-like"/>
    <property type="match status" value="1"/>
</dbReference>
<proteinExistence type="inferred from homology"/>
<dbReference type="InterPro" id="IPR029056">
    <property type="entry name" value="Ribokinase-like"/>
</dbReference>
<gene>
    <name evidence="8" type="ORF">ET445_08205</name>
</gene>
<feature type="domain" description="Carbohydrate kinase PfkB" evidence="7">
    <location>
        <begin position="80"/>
        <end position="375"/>
    </location>
</feature>
<evidence type="ECO:0000256" key="5">
    <source>
        <dbReference type="ARBA" id="ARBA00022840"/>
    </source>
</evidence>
<dbReference type="InterPro" id="IPR050306">
    <property type="entry name" value="PfkB_Carbo_kinase"/>
</dbReference>
<keyword evidence="9" id="KW-1185">Reference proteome</keyword>
<keyword evidence="5" id="KW-0067">ATP-binding</keyword>
<keyword evidence="4 8" id="KW-0418">Kinase</keyword>
<evidence type="ECO:0000256" key="1">
    <source>
        <dbReference type="ARBA" id="ARBA00010688"/>
    </source>
</evidence>
<dbReference type="Pfam" id="PF00294">
    <property type="entry name" value="PfkB"/>
    <property type="match status" value="1"/>
</dbReference>
<evidence type="ECO:0000256" key="2">
    <source>
        <dbReference type="ARBA" id="ARBA00022679"/>
    </source>
</evidence>
<reference evidence="8 9" key="1">
    <citation type="submission" date="2019-01" db="EMBL/GenBank/DDBJ databases">
        <title>Genome sequencing of strain FW100M-8.</title>
        <authorList>
            <person name="Heo J."/>
            <person name="Kim S.-J."/>
            <person name="Kim J.-S."/>
            <person name="Hong S.-B."/>
            <person name="Kwon S.-W."/>
        </authorList>
    </citation>
    <scope>NUCLEOTIDE SEQUENCE [LARGE SCALE GENOMIC DNA]</scope>
    <source>
        <strain evidence="8 9">FW100M-8</strain>
    </source>
</reference>
<sequence>MRGVRRCGAGGAQVASGRVNVIIDQDASRPRSFAQAARAGEAPPPPTGSLLRGASTRHAETRAGCVSSRHEPKKGRSVEVLTLGEALVCFSRPTDPEEAARGRYVRSMGGAEANTAMGLARLGHDVVWASMLGDDPLGEYVLDTLAGEGVRTDHVGRSATRPTALMLKERRGAHDTAVTYYRRDSAGTELAPGHLDEAVVASARRVHLTGVAIAIGEGPRALVHETAERAAAAGVTVSFDPNFRPAIISEADASNEYRRVLASTDELLCNETEARLITGEADLDAALDALAALGPSTVIVKRGADGALVLHHGERRVVPAHPAPNPVDPVGAGDAFNAGWIHARLAGLGLDDSLALAAFVAAQVVQHPGDYEGFPDADAVAAFVAARDIQQPRDIRTPSLTPSETA</sequence>
<dbReference type="KEGG" id="agf:ET445_08205"/>
<evidence type="ECO:0000256" key="3">
    <source>
        <dbReference type="ARBA" id="ARBA00022741"/>
    </source>
</evidence>
<accession>A0A4P6FFX1</accession>
<comment type="similarity">
    <text evidence="1">Belongs to the carbohydrate kinase PfkB family.</text>
</comment>
<dbReference type="GO" id="GO:0005524">
    <property type="term" value="F:ATP binding"/>
    <property type="evidence" value="ECO:0007669"/>
    <property type="project" value="UniProtKB-KW"/>
</dbReference>
<keyword evidence="3" id="KW-0547">Nucleotide-binding</keyword>
<evidence type="ECO:0000256" key="4">
    <source>
        <dbReference type="ARBA" id="ARBA00022777"/>
    </source>
</evidence>
<evidence type="ECO:0000259" key="7">
    <source>
        <dbReference type="Pfam" id="PF00294"/>
    </source>
</evidence>
<organism evidence="8 9">
    <name type="scientific">Agromyces protaetiae</name>
    <dbReference type="NCBI Taxonomy" id="2509455"/>
    <lineage>
        <taxon>Bacteria</taxon>
        <taxon>Bacillati</taxon>
        <taxon>Actinomycetota</taxon>
        <taxon>Actinomycetes</taxon>
        <taxon>Micrococcales</taxon>
        <taxon>Microbacteriaceae</taxon>
        <taxon>Agromyces</taxon>
    </lineage>
</organism>
<dbReference type="InterPro" id="IPR002139">
    <property type="entry name" value="Ribo/fructo_kinase"/>
</dbReference>
<feature type="region of interest" description="Disordered" evidence="6">
    <location>
        <begin position="30"/>
        <end position="74"/>
    </location>
</feature>
<keyword evidence="2" id="KW-0808">Transferase</keyword>
<evidence type="ECO:0000313" key="9">
    <source>
        <dbReference type="Proteomes" id="UP000291259"/>
    </source>
</evidence>
<dbReference type="Proteomes" id="UP000291259">
    <property type="component" value="Chromosome"/>
</dbReference>
<dbReference type="Gene3D" id="3.40.1190.20">
    <property type="match status" value="1"/>
</dbReference>
<protein>
    <submittedName>
        <fullName evidence="8">Sugar kinase</fullName>
    </submittedName>
</protein>
<dbReference type="GO" id="GO:0016301">
    <property type="term" value="F:kinase activity"/>
    <property type="evidence" value="ECO:0007669"/>
    <property type="project" value="UniProtKB-KW"/>
</dbReference>
<dbReference type="InterPro" id="IPR011611">
    <property type="entry name" value="PfkB_dom"/>
</dbReference>
<evidence type="ECO:0000256" key="6">
    <source>
        <dbReference type="SAM" id="MobiDB-lite"/>
    </source>
</evidence>
<dbReference type="PANTHER" id="PTHR43085:SF1">
    <property type="entry name" value="PSEUDOURIDINE KINASE-RELATED"/>
    <property type="match status" value="1"/>
</dbReference>